<accession>A0A9D2QFS7</accession>
<organism evidence="1 2">
    <name type="scientific">Candidatus Eisenbergiella intestinigallinarum</name>
    <dbReference type="NCBI Taxonomy" id="2838549"/>
    <lineage>
        <taxon>Bacteria</taxon>
        <taxon>Bacillati</taxon>
        <taxon>Bacillota</taxon>
        <taxon>Clostridia</taxon>
        <taxon>Lachnospirales</taxon>
        <taxon>Lachnospiraceae</taxon>
        <taxon>Eisenbergiella</taxon>
    </lineage>
</organism>
<dbReference type="Proteomes" id="UP000823922">
    <property type="component" value="Unassembled WGS sequence"/>
</dbReference>
<evidence type="ECO:0000313" key="1">
    <source>
        <dbReference type="EMBL" id="HJC86791.1"/>
    </source>
</evidence>
<reference evidence="1" key="1">
    <citation type="journal article" date="2021" name="PeerJ">
        <title>Extensive microbial diversity within the chicken gut microbiome revealed by metagenomics and culture.</title>
        <authorList>
            <person name="Gilroy R."/>
            <person name="Ravi A."/>
            <person name="Getino M."/>
            <person name="Pursley I."/>
            <person name="Horton D.L."/>
            <person name="Alikhan N.F."/>
            <person name="Baker D."/>
            <person name="Gharbi K."/>
            <person name="Hall N."/>
            <person name="Watson M."/>
            <person name="Adriaenssens E.M."/>
            <person name="Foster-Nyarko E."/>
            <person name="Jarju S."/>
            <person name="Secka A."/>
            <person name="Antonio M."/>
            <person name="Oren A."/>
            <person name="Chaudhuri R.R."/>
            <person name="La Ragione R."/>
            <person name="Hildebrand F."/>
            <person name="Pallen M.J."/>
        </authorList>
    </citation>
    <scope>NUCLEOTIDE SEQUENCE</scope>
    <source>
        <strain evidence="1">ChiBcec1-1630</strain>
    </source>
</reference>
<name>A0A9D2QFS7_9FIRM</name>
<comment type="caution">
    <text evidence="1">The sequence shown here is derived from an EMBL/GenBank/DDBJ whole genome shotgun (WGS) entry which is preliminary data.</text>
</comment>
<dbReference type="AlphaFoldDB" id="A0A9D2QFS7"/>
<gene>
    <name evidence="1" type="ORF">H9926_02100</name>
</gene>
<dbReference type="EMBL" id="DWVS01000045">
    <property type="protein sequence ID" value="HJC86791.1"/>
    <property type="molecule type" value="Genomic_DNA"/>
</dbReference>
<proteinExistence type="predicted"/>
<sequence length="81" mass="9223">MLRKYHVSHLPDAGTAGELLAQMGNMEGVHSVSITEDLSILGIDAEEEMIEPIMERTVNLCRRIAEDCELSYFFPLRDHYL</sequence>
<protein>
    <submittedName>
        <fullName evidence="1">Uncharacterized protein</fullName>
    </submittedName>
</protein>
<reference evidence="1" key="2">
    <citation type="submission" date="2021-04" db="EMBL/GenBank/DDBJ databases">
        <authorList>
            <person name="Gilroy R."/>
        </authorList>
    </citation>
    <scope>NUCLEOTIDE SEQUENCE</scope>
    <source>
        <strain evidence="1">ChiBcec1-1630</strain>
    </source>
</reference>
<evidence type="ECO:0000313" key="2">
    <source>
        <dbReference type="Proteomes" id="UP000823922"/>
    </source>
</evidence>